<evidence type="ECO:0000313" key="8">
    <source>
        <dbReference type="Proteomes" id="UP001501570"/>
    </source>
</evidence>
<dbReference type="InterPro" id="IPR003439">
    <property type="entry name" value="ABC_transporter-like_ATP-bd"/>
</dbReference>
<evidence type="ECO:0000313" key="7">
    <source>
        <dbReference type="EMBL" id="GAA5198758.1"/>
    </source>
</evidence>
<keyword evidence="4" id="KW-0067">ATP-binding</keyword>
<dbReference type="Proteomes" id="UP001501570">
    <property type="component" value="Unassembled WGS sequence"/>
</dbReference>
<dbReference type="SUPFAM" id="SSF52540">
    <property type="entry name" value="P-loop containing nucleoside triphosphate hydrolases"/>
    <property type="match status" value="1"/>
</dbReference>
<evidence type="ECO:0000256" key="4">
    <source>
        <dbReference type="ARBA" id="ARBA00022840"/>
    </source>
</evidence>
<proteinExistence type="inferred from homology"/>
<dbReference type="Gene3D" id="3.40.50.300">
    <property type="entry name" value="P-loop containing nucleotide triphosphate hydrolases"/>
    <property type="match status" value="1"/>
</dbReference>
<dbReference type="InterPro" id="IPR013563">
    <property type="entry name" value="Oligopep_ABC_C"/>
</dbReference>
<dbReference type="CDD" id="cd03257">
    <property type="entry name" value="ABC_NikE_OppD_transporters"/>
    <property type="match status" value="1"/>
</dbReference>
<evidence type="ECO:0000256" key="5">
    <source>
        <dbReference type="SAM" id="MobiDB-lite"/>
    </source>
</evidence>
<dbReference type="PROSITE" id="PS00211">
    <property type="entry name" value="ABC_TRANSPORTER_1"/>
    <property type="match status" value="1"/>
</dbReference>
<comment type="caution">
    <text evidence="7">The sequence shown here is derived from an EMBL/GenBank/DDBJ whole genome shotgun (WGS) entry which is preliminary data.</text>
</comment>
<dbReference type="PANTHER" id="PTHR43776">
    <property type="entry name" value="TRANSPORT ATP-BINDING PROTEIN"/>
    <property type="match status" value="1"/>
</dbReference>
<dbReference type="Pfam" id="PF08352">
    <property type="entry name" value="oligo_HPY"/>
    <property type="match status" value="1"/>
</dbReference>
<dbReference type="NCBIfam" id="TIGR01727">
    <property type="entry name" value="oligo_HPY"/>
    <property type="match status" value="1"/>
</dbReference>
<dbReference type="Pfam" id="PF00005">
    <property type="entry name" value="ABC_tran"/>
    <property type="match status" value="1"/>
</dbReference>
<dbReference type="PANTHER" id="PTHR43776:SF7">
    <property type="entry name" value="D,D-DIPEPTIDE TRANSPORT ATP-BINDING PROTEIN DDPF-RELATED"/>
    <property type="match status" value="1"/>
</dbReference>
<sequence length="475" mass="51118">MPTKPEHQPGPGADREVGGPASTAGVATDEAAPLIEVSDLYVHYSMRRGPLARLSRSRKGGDGAVRAVDGVSFSLRRGEVLGLVGESGSGKSTLGRALLGLVPASSGSIRFDGTELVGLPERRLRPLRRRLQMVFQDPHASLNPAMDVGTAVGHPLKIHGLGGADLQKQVERALEMVGLAPARRYLNMRPADLSGGQKQRVVIARAAILDPELMVADEPVSMLDMSVRAKILQLLLDLRRQLNLTYLYITHDLATAKLFCDRIAIMYLGRIVEIGRTEEVFANPRHPYTQALLRAVPDLGSRREDESEVVAGEIPDAARPPAGCSYHPRCPHAFAPCGSEGRDLRALLEARWAGPGEVTERGAGDPAGPGVGLEREDPARVVRLGDLDAAGEHLPIRPAHGHHAADVLRVLTRARDDGPDEPLWRGVRAMREEGGQAVVDFEPAIDPGLLDTGGARVACHLFDPRFDRSAVQQVS</sequence>
<keyword evidence="2" id="KW-0813">Transport</keyword>
<dbReference type="InterPro" id="IPR050319">
    <property type="entry name" value="ABC_transp_ATP-bind"/>
</dbReference>
<evidence type="ECO:0000256" key="3">
    <source>
        <dbReference type="ARBA" id="ARBA00022741"/>
    </source>
</evidence>
<dbReference type="InterPro" id="IPR027417">
    <property type="entry name" value="P-loop_NTPase"/>
</dbReference>
<dbReference type="InterPro" id="IPR017871">
    <property type="entry name" value="ABC_transporter-like_CS"/>
</dbReference>
<feature type="domain" description="ABC transporter" evidence="6">
    <location>
        <begin position="52"/>
        <end position="293"/>
    </location>
</feature>
<protein>
    <recommendedName>
        <fullName evidence="6">ABC transporter domain-containing protein</fullName>
    </recommendedName>
</protein>
<feature type="compositionally biased region" description="Basic and acidic residues" evidence="5">
    <location>
        <begin position="1"/>
        <end position="17"/>
    </location>
</feature>
<name>A0ABP9SLS8_9ACTN</name>
<dbReference type="EMBL" id="BAABJQ010000034">
    <property type="protein sequence ID" value="GAA5198758.1"/>
    <property type="molecule type" value="Genomic_DNA"/>
</dbReference>
<evidence type="ECO:0000256" key="2">
    <source>
        <dbReference type="ARBA" id="ARBA00022448"/>
    </source>
</evidence>
<reference evidence="8" key="1">
    <citation type="journal article" date="2019" name="Int. J. Syst. Evol. Microbiol.">
        <title>The Global Catalogue of Microorganisms (GCM) 10K type strain sequencing project: providing services to taxonomists for standard genome sequencing and annotation.</title>
        <authorList>
            <consortium name="The Broad Institute Genomics Platform"/>
            <consortium name="The Broad Institute Genome Sequencing Center for Infectious Disease"/>
            <person name="Wu L."/>
            <person name="Ma J."/>
        </authorList>
    </citation>
    <scope>NUCLEOTIDE SEQUENCE [LARGE SCALE GENOMIC DNA]</scope>
    <source>
        <strain evidence="8">JCM 18304</strain>
    </source>
</reference>
<keyword evidence="3" id="KW-0547">Nucleotide-binding</keyword>
<evidence type="ECO:0000256" key="1">
    <source>
        <dbReference type="ARBA" id="ARBA00005417"/>
    </source>
</evidence>
<accession>A0ABP9SLS8</accession>
<comment type="similarity">
    <text evidence="1">Belongs to the ABC transporter superfamily.</text>
</comment>
<keyword evidence="8" id="KW-1185">Reference proteome</keyword>
<feature type="region of interest" description="Disordered" evidence="5">
    <location>
        <begin position="355"/>
        <end position="377"/>
    </location>
</feature>
<dbReference type="PROSITE" id="PS50893">
    <property type="entry name" value="ABC_TRANSPORTER_2"/>
    <property type="match status" value="1"/>
</dbReference>
<dbReference type="SMART" id="SM00382">
    <property type="entry name" value="AAA"/>
    <property type="match status" value="1"/>
</dbReference>
<feature type="region of interest" description="Disordered" evidence="5">
    <location>
        <begin position="1"/>
        <end position="27"/>
    </location>
</feature>
<dbReference type="InterPro" id="IPR003593">
    <property type="entry name" value="AAA+_ATPase"/>
</dbReference>
<evidence type="ECO:0000259" key="6">
    <source>
        <dbReference type="PROSITE" id="PS50893"/>
    </source>
</evidence>
<organism evidence="7 8">
    <name type="scientific">Rugosimonospora acidiphila</name>
    <dbReference type="NCBI Taxonomy" id="556531"/>
    <lineage>
        <taxon>Bacteria</taxon>
        <taxon>Bacillati</taxon>
        <taxon>Actinomycetota</taxon>
        <taxon>Actinomycetes</taxon>
        <taxon>Micromonosporales</taxon>
        <taxon>Micromonosporaceae</taxon>
        <taxon>Rugosimonospora</taxon>
    </lineage>
</organism>
<gene>
    <name evidence="7" type="ORF">GCM10023322_72890</name>
</gene>
<dbReference type="RefSeq" id="WP_345637608.1">
    <property type="nucleotide sequence ID" value="NZ_BAABJQ010000034.1"/>
</dbReference>